<name>A0A818JP42_9BILA</name>
<dbReference type="AlphaFoldDB" id="A0A818JP42"/>
<organism evidence="1 2">
    <name type="scientific">Adineta steineri</name>
    <dbReference type="NCBI Taxonomy" id="433720"/>
    <lineage>
        <taxon>Eukaryota</taxon>
        <taxon>Metazoa</taxon>
        <taxon>Spiralia</taxon>
        <taxon>Gnathifera</taxon>
        <taxon>Rotifera</taxon>
        <taxon>Eurotatoria</taxon>
        <taxon>Bdelloidea</taxon>
        <taxon>Adinetida</taxon>
        <taxon>Adinetidae</taxon>
        <taxon>Adineta</taxon>
    </lineage>
</organism>
<proteinExistence type="predicted"/>
<sequence>PSETNQLLLPKTSRSEDFSEFIGYLHADGFLIFNIIAQNTDEMVAGQIIEHLYRTYETSTMNYNTGV</sequence>
<dbReference type="EMBL" id="CAJOAY010000105">
    <property type="protein sequence ID" value="CAF3538769.1"/>
    <property type="molecule type" value="Genomic_DNA"/>
</dbReference>
<evidence type="ECO:0000313" key="2">
    <source>
        <dbReference type="Proteomes" id="UP000663881"/>
    </source>
</evidence>
<reference evidence="1" key="1">
    <citation type="submission" date="2021-02" db="EMBL/GenBank/DDBJ databases">
        <authorList>
            <person name="Nowell W R."/>
        </authorList>
    </citation>
    <scope>NUCLEOTIDE SEQUENCE</scope>
</reference>
<protein>
    <submittedName>
        <fullName evidence="1">Uncharacterized protein</fullName>
    </submittedName>
</protein>
<evidence type="ECO:0000313" key="1">
    <source>
        <dbReference type="EMBL" id="CAF3538769.1"/>
    </source>
</evidence>
<feature type="non-terminal residue" evidence="1">
    <location>
        <position position="1"/>
    </location>
</feature>
<gene>
    <name evidence="1" type="ORF">OKA104_LOCUS3485</name>
</gene>
<comment type="caution">
    <text evidence="1">The sequence shown here is derived from an EMBL/GenBank/DDBJ whole genome shotgun (WGS) entry which is preliminary data.</text>
</comment>
<dbReference type="Proteomes" id="UP000663881">
    <property type="component" value="Unassembled WGS sequence"/>
</dbReference>
<accession>A0A818JP42</accession>